<evidence type="ECO:0000313" key="3">
    <source>
        <dbReference type="Proteomes" id="UP000656042"/>
    </source>
</evidence>
<dbReference type="EMBL" id="BMMX01000009">
    <property type="protein sequence ID" value="GGK90977.1"/>
    <property type="molecule type" value="Genomic_DNA"/>
</dbReference>
<accession>A0A8J3C013</accession>
<evidence type="ECO:0000313" key="2">
    <source>
        <dbReference type="EMBL" id="GGK90977.1"/>
    </source>
</evidence>
<dbReference type="Pfam" id="PF13649">
    <property type="entry name" value="Methyltransf_25"/>
    <property type="match status" value="1"/>
</dbReference>
<dbReference type="Gene3D" id="3.40.50.150">
    <property type="entry name" value="Vaccinia Virus protein VP39"/>
    <property type="match status" value="1"/>
</dbReference>
<comment type="caution">
    <text evidence="2">The sequence shown here is derived from an EMBL/GenBank/DDBJ whole genome shotgun (WGS) entry which is preliminary data.</text>
</comment>
<sequence>MTTTPSDTQSLAWHDTEPPAAWQGLATTPLDADTVFNGFVGAHVVFALDRLGLFRMLAATGATTAGQFTAPLPGDPAVALRLVRLAAEMGHLSLDGANITVTPAGREIMDKRGFFTWAVGGYGSVFSAAGALADGSVAYGHDVHRDEAMAALGSAQCDEFIFADILDAVLADLRFDSLVDLGCGTAARLCRILSQRAGVTGLGIDISEPATELARRSIHQAGLDDRLQVFRADALDVILRKELREQTAQADTVLSFFLLHDLLAPPETRHIVLTAMRAAFPAAHTFVLADTMARPRRDNPTTLPVFSAGFELAHALMGVPVHPKETYDELFAEAGLRTQRVVPFGAPHSYLYVLSVD</sequence>
<dbReference type="Gene3D" id="1.10.10.10">
    <property type="entry name" value="Winged helix-like DNA-binding domain superfamily/Winged helix DNA-binding domain"/>
    <property type="match status" value="1"/>
</dbReference>
<protein>
    <recommendedName>
        <fullName evidence="1">Methyltransferase domain-containing protein</fullName>
    </recommendedName>
</protein>
<evidence type="ECO:0000259" key="1">
    <source>
        <dbReference type="Pfam" id="PF13649"/>
    </source>
</evidence>
<dbReference type="AlphaFoldDB" id="A0A8J3C013"/>
<proteinExistence type="predicted"/>
<reference evidence="2" key="1">
    <citation type="journal article" date="2014" name="Int. J. Syst. Evol. Microbiol.">
        <title>Complete genome sequence of Corynebacterium casei LMG S-19264T (=DSM 44701T), isolated from a smear-ripened cheese.</title>
        <authorList>
            <consortium name="US DOE Joint Genome Institute (JGI-PGF)"/>
            <person name="Walter F."/>
            <person name="Albersmeier A."/>
            <person name="Kalinowski J."/>
            <person name="Ruckert C."/>
        </authorList>
    </citation>
    <scope>NUCLEOTIDE SEQUENCE</scope>
    <source>
        <strain evidence="2">CGMCC 4.7299</strain>
    </source>
</reference>
<dbReference type="RefSeq" id="WP_189079438.1">
    <property type="nucleotide sequence ID" value="NZ_BMMX01000009.1"/>
</dbReference>
<dbReference type="CDD" id="cd02440">
    <property type="entry name" value="AdoMet_MTases"/>
    <property type="match status" value="1"/>
</dbReference>
<keyword evidence="3" id="KW-1185">Reference proteome</keyword>
<dbReference type="InterPro" id="IPR041698">
    <property type="entry name" value="Methyltransf_25"/>
</dbReference>
<dbReference type="InterPro" id="IPR029063">
    <property type="entry name" value="SAM-dependent_MTases_sf"/>
</dbReference>
<feature type="domain" description="Methyltransferase" evidence="1">
    <location>
        <begin position="179"/>
        <end position="277"/>
    </location>
</feature>
<dbReference type="Proteomes" id="UP000656042">
    <property type="component" value="Unassembled WGS sequence"/>
</dbReference>
<dbReference type="InterPro" id="IPR036388">
    <property type="entry name" value="WH-like_DNA-bd_sf"/>
</dbReference>
<organism evidence="2 3">
    <name type="scientific">Mangrovihabitans endophyticus</name>
    <dbReference type="NCBI Taxonomy" id="1751298"/>
    <lineage>
        <taxon>Bacteria</taxon>
        <taxon>Bacillati</taxon>
        <taxon>Actinomycetota</taxon>
        <taxon>Actinomycetes</taxon>
        <taxon>Micromonosporales</taxon>
        <taxon>Micromonosporaceae</taxon>
        <taxon>Mangrovihabitans</taxon>
    </lineage>
</organism>
<name>A0A8J3C013_9ACTN</name>
<gene>
    <name evidence="2" type="ORF">GCM10012284_26020</name>
</gene>
<reference evidence="2" key="2">
    <citation type="submission" date="2020-09" db="EMBL/GenBank/DDBJ databases">
        <authorList>
            <person name="Sun Q."/>
            <person name="Zhou Y."/>
        </authorList>
    </citation>
    <scope>NUCLEOTIDE SEQUENCE</scope>
    <source>
        <strain evidence="2">CGMCC 4.7299</strain>
    </source>
</reference>
<dbReference type="SUPFAM" id="SSF53335">
    <property type="entry name" value="S-adenosyl-L-methionine-dependent methyltransferases"/>
    <property type="match status" value="1"/>
</dbReference>